<dbReference type="EMBL" id="KR057493">
    <property type="protein sequence ID" value="AKN35394.1"/>
    <property type="molecule type" value="Genomic_DNA"/>
</dbReference>
<dbReference type="EMBL" id="KR057496">
    <property type="protein sequence ID" value="AKN35493.1"/>
    <property type="molecule type" value="Genomic_DNA"/>
</dbReference>
<sequence length="315" mass="36089">MTFTDWLILNQHTSDISKAIESLRPTTDYVKDYIFPVTMAFASAFLGGVSAVYINKRQEQQKIARDNLITSIQAVALAQDCLSNLVAIKTNYLKIDSDEPLVRAGAFTTIITKFDDVTFSTNSLYFIRPIPTANKKLYESVVWKIKHRILRMKIRAPSSEELRGTWRNSVRVGALFGNYNEAMGLLRYRNELNEQVKDKISMYGDILTLEHVQQTLGKKLCGGFIDITETSIALIDHVIVELYHFLSEFPAIAESNIELSRVREWGGVPTYENKQAAFLKCIEPIKKPDFKKFFAYTGMSEQEARDKYTFKSWFD</sequence>
<keyword evidence="1" id="KW-0472">Membrane</keyword>
<keyword evidence="1" id="KW-0812">Transmembrane</keyword>
<dbReference type="EMBL" id="KR057495">
    <property type="protein sequence ID" value="AKN35459.1"/>
    <property type="molecule type" value="Genomic_DNA"/>
</dbReference>
<dbReference type="EMBL" id="KR057492">
    <property type="protein sequence ID" value="AKN35362.1"/>
    <property type="molecule type" value="Genomic_DNA"/>
</dbReference>
<proteinExistence type="predicted"/>
<dbReference type="AlphaFoldDB" id="A0A0H3ZND2"/>
<feature type="transmembrane region" description="Helical" evidence="1">
    <location>
        <begin position="33"/>
        <end position="55"/>
    </location>
</feature>
<evidence type="ECO:0000313" key="2">
    <source>
        <dbReference type="EMBL" id="AKN35362.1"/>
    </source>
</evidence>
<evidence type="ECO:0000313" key="4">
    <source>
        <dbReference type="EMBL" id="AKN35459.1"/>
    </source>
</evidence>
<evidence type="ECO:0000313" key="3">
    <source>
        <dbReference type="EMBL" id="AKN35394.1"/>
    </source>
</evidence>
<accession>A0A0H3ZND2</accession>
<evidence type="ECO:0000313" key="5">
    <source>
        <dbReference type="EMBL" id="AKN35493.1"/>
    </source>
</evidence>
<reference evidence="4" key="1">
    <citation type="journal article" date="2017" name="Antimicrob. Agents Chemother.">
        <title>Enterobacter cloacae Complex Isolates Harboring blaNMC-A or blaIMI-Type Class A Carbapenemase Genes on Novel Chromosomal Integrative Elements and Plasmids.</title>
        <authorList>
            <person name="Boyd D.A."/>
            <person name="Mataseje L.F."/>
            <person name="Davidson R."/>
            <person name="Delport J.A."/>
            <person name="Fuller J."/>
            <person name="Hoang L."/>
            <person name="Lefebvre B."/>
            <person name="Levett P.N."/>
            <person name="Roscoe D.L."/>
            <person name="Willey B.M."/>
            <person name="Mulvey M.R."/>
        </authorList>
    </citation>
    <scope>NUCLEOTIDE SEQUENCE</scope>
    <source>
        <strain evidence="2">N10-3276</strain>
        <strain evidence="3">N11-1141</strain>
        <strain evidence="4">N12-1562</strain>
        <strain evidence="5">N12-1563</strain>
    </source>
</reference>
<dbReference type="PATRIC" id="fig|550.275.peg.3602"/>
<organism evidence="4">
    <name type="scientific">Enterobacter cloacae</name>
    <dbReference type="NCBI Taxonomy" id="550"/>
    <lineage>
        <taxon>Bacteria</taxon>
        <taxon>Pseudomonadati</taxon>
        <taxon>Pseudomonadota</taxon>
        <taxon>Gammaproteobacteria</taxon>
        <taxon>Enterobacterales</taxon>
        <taxon>Enterobacteriaceae</taxon>
        <taxon>Enterobacter</taxon>
        <taxon>Enterobacter cloacae complex</taxon>
    </lineage>
</organism>
<evidence type="ECO:0000256" key="1">
    <source>
        <dbReference type="SAM" id="Phobius"/>
    </source>
</evidence>
<protein>
    <submittedName>
        <fullName evidence="4">Uncharacterized protein</fullName>
    </submittedName>
</protein>
<name>A0A0H3ZND2_ENTCL</name>
<keyword evidence="1" id="KW-1133">Transmembrane helix</keyword>